<reference evidence="2" key="1">
    <citation type="submission" date="2017-09" db="EMBL/GenBank/DDBJ databases">
        <title>Depth-based differentiation of microbial function through sediment-hosted aquifers and enrichment of novel symbionts in the deep terrestrial subsurface.</title>
        <authorList>
            <person name="Probst A.J."/>
            <person name="Ladd B."/>
            <person name="Jarett J.K."/>
            <person name="Geller-Mcgrath D.E."/>
            <person name="Sieber C.M.K."/>
            <person name="Emerson J.B."/>
            <person name="Anantharaman K."/>
            <person name="Thomas B.C."/>
            <person name="Malmstrom R."/>
            <person name="Stieglmeier M."/>
            <person name="Klingl A."/>
            <person name="Woyke T."/>
            <person name="Ryan C.M."/>
            <person name="Banfield J.F."/>
        </authorList>
    </citation>
    <scope>NUCLEOTIDE SEQUENCE [LARGE SCALE GENOMIC DNA]</scope>
</reference>
<evidence type="ECO:0000313" key="1">
    <source>
        <dbReference type="EMBL" id="PIR71538.1"/>
    </source>
</evidence>
<gene>
    <name evidence="1" type="ORF">COU43_02115</name>
</gene>
<organism evidence="1 2">
    <name type="scientific">Candidatus Nealsonbacteria bacterium CG10_big_fil_rev_8_21_14_0_10_37_25</name>
    <dbReference type="NCBI Taxonomy" id="1974711"/>
    <lineage>
        <taxon>Bacteria</taxon>
        <taxon>Candidatus Nealsoniibacteriota</taxon>
    </lineage>
</organism>
<dbReference type="EMBL" id="PFCK01000060">
    <property type="protein sequence ID" value="PIR71538.1"/>
    <property type="molecule type" value="Genomic_DNA"/>
</dbReference>
<protein>
    <submittedName>
        <fullName evidence="1">Uncharacterized protein</fullName>
    </submittedName>
</protein>
<dbReference type="AlphaFoldDB" id="A0A2H0TJ09"/>
<sequence length="104" mass="12200">MVNKILHQNIIKELDIDALPEKEQEEALLRVGKIIFQSVLIRVMEKLNSEEKDQFTKLLTEKPDDEKAILDFLKSKIPNFNEIVNEEVAGFKKESLDFMKRIKE</sequence>
<name>A0A2H0TJ09_9BACT</name>
<evidence type="ECO:0000313" key="2">
    <source>
        <dbReference type="Proteomes" id="UP000228909"/>
    </source>
</evidence>
<proteinExistence type="predicted"/>
<comment type="caution">
    <text evidence="1">The sequence shown here is derived from an EMBL/GenBank/DDBJ whole genome shotgun (WGS) entry which is preliminary data.</text>
</comment>
<dbReference type="Proteomes" id="UP000228909">
    <property type="component" value="Unassembled WGS sequence"/>
</dbReference>
<accession>A0A2H0TJ09</accession>